<proteinExistence type="predicted"/>
<organism evidence="2 3">
    <name type="scientific">Pleurostoma richardsiae</name>
    <dbReference type="NCBI Taxonomy" id="41990"/>
    <lineage>
        <taxon>Eukaryota</taxon>
        <taxon>Fungi</taxon>
        <taxon>Dikarya</taxon>
        <taxon>Ascomycota</taxon>
        <taxon>Pezizomycotina</taxon>
        <taxon>Sordariomycetes</taxon>
        <taxon>Sordariomycetidae</taxon>
        <taxon>Calosphaeriales</taxon>
        <taxon>Pleurostomataceae</taxon>
        <taxon>Pleurostoma</taxon>
    </lineage>
</organism>
<evidence type="ECO:0000313" key="2">
    <source>
        <dbReference type="EMBL" id="KAJ9150781.1"/>
    </source>
</evidence>
<dbReference type="EMBL" id="JANBVO010000007">
    <property type="protein sequence ID" value="KAJ9150781.1"/>
    <property type="molecule type" value="Genomic_DNA"/>
</dbReference>
<comment type="caution">
    <text evidence="2">The sequence shown here is derived from an EMBL/GenBank/DDBJ whole genome shotgun (WGS) entry which is preliminary data.</text>
</comment>
<accession>A0AA38VTT6</accession>
<dbReference type="AlphaFoldDB" id="A0AA38VTT6"/>
<name>A0AA38VTT6_9PEZI</name>
<dbReference type="Pfam" id="PF12311">
    <property type="entry name" value="DUF3632"/>
    <property type="match status" value="1"/>
</dbReference>
<evidence type="ECO:0000313" key="3">
    <source>
        <dbReference type="Proteomes" id="UP001174694"/>
    </source>
</evidence>
<protein>
    <submittedName>
        <fullName evidence="2">Uncharacterized protein</fullName>
    </submittedName>
</protein>
<reference evidence="2" key="1">
    <citation type="submission" date="2022-07" db="EMBL/GenBank/DDBJ databases">
        <title>Fungi with potential for degradation of polypropylene.</title>
        <authorList>
            <person name="Gostincar C."/>
        </authorList>
    </citation>
    <scope>NUCLEOTIDE SEQUENCE</scope>
    <source>
        <strain evidence="2">EXF-13308</strain>
    </source>
</reference>
<evidence type="ECO:0000256" key="1">
    <source>
        <dbReference type="SAM" id="MobiDB-lite"/>
    </source>
</evidence>
<keyword evidence="3" id="KW-1185">Reference proteome</keyword>
<dbReference type="Proteomes" id="UP001174694">
    <property type="component" value="Unassembled WGS sequence"/>
</dbReference>
<sequence length="288" mass="32270">MSAEESSSSTGGGDASRKPRWLTYMTDEIESDADDVERDFIEIMRDMLLAPGDQETAASDAVQKVREYYNTHYTDDRRTWRLQKDHATWGLLNTLSTYAFELVSQIPVTDEFDLENPQLLYDDTSYSAAARDFWNHDNVNAVPGISIDDDLRERCEKWISISAFLAKLLNAGALGETAIVWAAMDLKEGLEKTDDDSRINLLALACKQVVAVQYILLAGDLLAWAAQARSSEKIAGGLNLEKWRLWADRLGEISRETPEDAEWGLKVAAGKAHARMINLHPELLQEAS</sequence>
<dbReference type="InterPro" id="IPR022085">
    <property type="entry name" value="OpdG"/>
</dbReference>
<gene>
    <name evidence="2" type="ORF">NKR23_g3411</name>
</gene>
<feature type="region of interest" description="Disordered" evidence="1">
    <location>
        <begin position="1"/>
        <end position="20"/>
    </location>
</feature>